<dbReference type="AlphaFoldDB" id="A0A6P5GF96"/>
<feature type="compositionally biased region" description="Basic and acidic residues" evidence="1">
    <location>
        <begin position="10"/>
        <end position="36"/>
    </location>
</feature>
<accession>A0A6P5GF96</accession>
<evidence type="ECO:0000313" key="2">
    <source>
        <dbReference type="Proteomes" id="UP000515123"/>
    </source>
</evidence>
<proteinExistence type="predicted"/>
<sequence>MPAPISAIKENPEIGKERSRSSSKSRKDGARQKLESPPKAPMECLKNRTPGRGKRFRSPYDLRPRWGRKNKADDAIADASQPRRSGHPPAPRPLNIYEENVEEYDRPKAGLFAGDSFMKSDELHNMVIQICEDVPPISSLPEVPAAGAPVAATVTDVPAKEEPAATEAAEPDTAGVTFVATVDEKEAAGAADEEKKCGGGGGSGGCGGGKGGGGCSAGGG</sequence>
<keyword evidence="2" id="KW-1185">Reference proteome</keyword>
<reference evidence="3" key="2">
    <citation type="submission" date="2025-08" db="UniProtKB">
        <authorList>
            <consortium name="RefSeq"/>
        </authorList>
    </citation>
    <scope>IDENTIFICATION</scope>
    <source>
        <tissue evidence="3">Leaf</tissue>
    </source>
</reference>
<feature type="compositionally biased region" description="Basic and acidic residues" evidence="1">
    <location>
        <begin position="187"/>
        <end position="197"/>
    </location>
</feature>
<gene>
    <name evidence="3" type="primary">LOC109722870</name>
</gene>
<evidence type="ECO:0000256" key="1">
    <source>
        <dbReference type="SAM" id="MobiDB-lite"/>
    </source>
</evidence>
<feature type="compositionally biased region" description="Gly residues" evidence="1">
    <location>
        <begin position="198"/>
        <end position="220"/>
    </location>
</feature>
<evidence type="ECO:0000313" key="3">
    <source>
        <dbReference type="RefSeq" id="XP_020106629.1"/>
    </source>
</evidence>
<organism evidence="2 3">
    <name type="scientific">Ananas comosus</name>
    <name type="common">Pineapple</name>
    <name type="synonym">Ananas ananas</name>
    <dbReference type="NCBI Taxonomy" id="4615"/>
    <lineage>
        <taxon>Eukaryota</taxon>
        <taxon>Viridiplantae</taxon>
        <taxon>Streptophyta</taxon>
        <taxon>Embryophyta</taxon>
        <taxon>Tracheophyta</taxon>
        <taxon>Spermatophyta</taxon>
        <taxon>Magnoliopsida</taxon>
        <taxon>Liliopsida</taxon>
        <taxon>Poales</taxon>
        <taxon>Bromeliaceae</taxon>
        <taxon>Bromelioideae</taxon>
        <taxon>Ananas</taxon>
    </lineage>
</organism>
<feature type="compositionally biased region" description="Basic and acidic residues" evidence="1">
    <location>
        <begin position="58"/>
        <end position="74"/>
    </location>
</feature>
<dbReference type="Proteomes" id="UP000515123">
    <property type="component" value="Linkage group 17"/>
</dbReference>
<dbReference type="RefSeq" id="XP_020106629.1">
    <property type="nucleotide sequence ID" value="XM_020251040.1"/>
</dbReference>
<protein>
    <submittedName>
        <fullName evidence="3">Homeobox even-skipped homolog protein 2-like</fullName>
    </submittedName>
</protein>
<feature type="region of interest" description="Disordered" evidence="1">
    <location>
        <begin position="1"/>
        <end position="97"/>
    </location>
</feature>
<name>A0A6P5GF96_ANACO</name>
<reference evidence="2" key="1">
    <citation type="journal article" date="2015" name="Nat. Genet.">
        <title>The pineapple genome and the evolution of CAM photosynthesis.</title>
        <authorList>
            <person name="Ming R."/>
            <person name="VanBuren R."/>
            <person name="Wai C.M."/>
            <person name="Tang H."/>
            <person name="Schatz M.C."/>
            <person name="Bowers J.E."/>
            <person name="Lyons E."/>
            <person name="Wang M.L."/>
            <person name="Chen J."/>
            <person name="Biggers E."/>
            <person name="Zhang J."/>
            <person name="Huang L."/>
            <person name="Zhang L."/>
            <person name="Miao W."/>
            <person name="Zhang J."/>
            <person name="Ye Z."/>
            <person name="Miao C."/>
            <person name="Lin Z."/>
            <person name="Wang H."/>
            <person name="Zhou H."/>
            <person name="Yim W.C."/>
            <person name="Priest H.D."/>
            <person name="Zheng C."/>
            <person name="Woodhouse M."/>
            <person name="Edger P.P."/>
            <person name="Guyot R."/>
            <person name="Guo H.B."/>
            <person name="Guo H."/>
            <person name="Zheng G."/>
            <person name="Singh R."/>
            <person name="Sharma A."/>
            <person name="Min X."/>
            <person name="Zheng Y."/>
            <person name="Lee H."/>
            <person name="Gurtowski J."/>
            <person name="Sedlazeck F.J."/>
            <person name="Harkess A."/>
            <person name="McKain M.R."/>
            <person name="Liao Z."/>
            <person name="Fang J."/>
            <person name="Liu J."/>
            <person name="Zhang X."/>
            <person name="Zhang Q."/>
            <person name="Hu W."/>
            <person name="Qin Y."/>
            <person name="Wang K."/>
            <person name="Chen L.Y."/>
            <person name="Shirley N."/>
            <person name="Lin Y.R."/>
            <person name="Liu L.Y."/>
            <person name="Hernandez A.G."/>
            <person name="Wright C.L."/>
            <person name="Bulone V."/>
            <person name="Tuskan G.A."/>
            <person name="Heath K."/>
            <person name="Zee F."/>
            <person name="Moore P.H."/>
            <person name="Sunkar R."/>
            <person name="Leebens-Mack J.H."/>
            <person name="Mockler T."/>
            <person name="Bennetzen J.L."/>
            <person name="Freeling M."/>
            <person name="Sankoff D."/>
            <person name="Paterson A.H."/>
            <person name="Zhu X."/>
            <person name="Yang X."/>
            <person name="Smith J.A."/>
            <person name="Cushman J.C."/>
            <person name="Paull R.E."/>
            <person name="Yu Q."/>
        </authorList>
    </citation>
    <scope>NUCLEOTIDE SEQUENCE [LARGE SCALE GENOMIC DNA]</scope>
    <source>
        <strain evidence="2">cv. F153</strain>
    </source>
</reference>
<dbReference type="GeneID" id="109722870"/>
<feature type="region of interest" description="Disordered" evidence="1">
    <location>
        <begin position="187"/>
        <end position="220"/>
    </location>
</feature>